<dbReference type="Gene3D" id="3.40.50.720">
    <property type="entry name" value="NAD(P)-binding Rossmann-like Domain"/>
    <property type="match status" value="1"/>
</dbReference>
<dbReference type="EMBL" id="JBEYBF010000030">
    <property type="protein sequence ID" value="MEU1955966.1"/>
    <property type="molecule type" value="Genomic_DNA"/>
</dbReference>
<evidence type="ECO:0000259" key="2">
    <source>
        <dbReference type="Pfam" id="PF03446"/>
    </source>
</evidence>
<evidence type="ECO:0000256" key="1">
    <source>
        <dbReference type="SAM" id="MobiDB-lite"/>
    </source>
</evidence>
<dbReference type="PANTHER" id="PTHR43580">
    <property type="entry name" value="OXIDOREDUCTASE GLYR1-RELATED"/>
    <property type="match status" value="1"/>
</dbReference>
<feature type="region of interest" description="Disordered" evidence="1">
    <location>
        <begin position="1"/>
        <end position="21"/>
    </location>
</feature>
<dbReference type="InterPro" id="IPR051265">
    <property type="entry name" value="HIBADH-related_NP60_sf"/>
</dbReference>
<evidence type="ECO:0000313" key="4">
    <source>
        <dbReference type="EMBL" id="MEU1955966.1"/>
    </source>
</evidence>
<name>A0ABV2WYP8_9NOCA</name>
<dbReference type="InterPro" id="IPR036291">
    <property type="entry name" value="NAD(P)-bd_dom_sf"/>
</dbReference>
<sequence>MTFRTLGDPHHSRRPPSPPDLVTDLAVSNHIRRCVLVRLYPRDQHRYRRRNQLNHNREGHRMSQEKIRSVSVIGLGPMGRAMVRAFLAAGIEVTVWNRSGDKAEAMVAEGAKRAASVAEALEANEVTVLSLTHYAAMYDVLGPVAGSLSGKVIANLSSDSPENARKGAAWVRDQGAEFLSGGFMSAGDNIAHPASYVFYSGPREVFEAHAELLRPLSPQEYLGVDDGLAQVFYQALLIVFHPWMLAFDQALAVIDRSGVDIDQFLPYAVRSSEAYPFFMTEYAAAAKAGGWGDLAAFKMMDAGAQHIIDASTEVGVDATLSRAAQGLWRRARGASERAGRPVPVFEMMGGGDSA</sequence>
<dbReference type="InterPro" id="IPR006115">
    <property type="entry name" value="6PGDH_NADP-bd"/>
</dbReference>
<gene>
    <name evidence="4" type="ORF">ABZ510_29415</name>
</gene>
<evidence type="ECO:0000313" key="5">
    <source>
        <dbReference type="Proteomes" id="UP001550628"/>
    </source>
</evidence>
<comment type="caution">
    <text evidence="4">The sequence shown here is derived from an EMBL/GenBank/DDBJ whole genome shotgun (WGS) entry which is preliminary data.</text>
</comment>
<evidence type="ECO:0000259" key="3">
    <source>
        <dbReference type="Pfam" id="PF21761"/>
    </source>
</evidence>
<dbReference type="Pfam" id="PF03446">
    <property type="entry name" value="NAD_binding_2"/>
    <property type="match status" value="1"/>
</dbReference>
<dbReference type="Proteomes" id="UP001550628">
    <property type="component" value="Unassembled WGS sequence"/>
</dbReference>
<feature type="domain" description="6-phosphogluconate dehydrogenase NADP-binding" evidence="2">
    <location>
        <begin position="70"/>
        <end position="217"/>
    </location>
</feature>
<dbReference type="InterPro" id="IPR048666">
    <property type="entry name" value="RedAm-like_C"/>
</dbReference>
<dbReference type="InterPro" id="IPR013328">
    <property type="entry name" value="6PGD_dom2"/>
</dbReference>
<accession>A0ABV2WYP8</accession>
<dbReference type="PANTHER" id="PTHR43580:SF2">
    <property type="entry name" value="CYTOKINE-LIKE NUCLEAR FACTOR N-PAC"/>
    <property type="match status" value="1"/>
</dbReference>
<proteinExistence type="predicted"/>
<dbReference type="SUPFAM" id="SSF51735">
    <property type="entry name" value="NAD(P)-binding Rossmann-fold domains"/>
    <property type="match status" value="1"/>
</dbReference>
<protein>
    <submittedName>
        <fullName evidence="4">NAD(P)-binding domain-containing protein</fullName>
    </submittedName>
</protein>
<organism evidence="4 5">
    <name type="scientific">Nocardia rhamnosiphila</name>
    <dbReference type="NCBI Taxonomy" id="426716"/>
    <lineage>
        <taxon>Bacteria</taxon>
        <taxon>Bacillati</taxon>
        <taxon>Actinomycetota</taxon>
        <taxon>Actinomycetes</taxon>
        <taxon>Mycobacteriales</taxon>
        <taxon>Nocardiaceae</taxon>
        <taxon>Nocardia</taxon>
    </lineage>
</organism>
<dbReference type="Pfam" id="PF21761">
    <property type="entry name" value="RedAm-like_C"/>
    <property type="match status" value="1"/>
</dbReference>
<feature type="domain" description="NADPH-dependent reductive aminase-like C-terminal" evidence="3">
    <location>
        <begin position="225"/>
        <end position="346"/>
    </location>
</feature>
<dbReference type="Gene3D" id="1.10.1040.10">
    <property type="entry name" value="N-(1-d-carboxylethyl)-l-norvaline Dehydrogenase, domain 2"/>
    <property type="match status" value="1"/>
</dbReference>
<reference evidence="4 5" key="1">
    <citation type="submission" date="2024-06" db="EMBL/GenBank/DDBJ databases">
        <title>The Natural Products Discovery Center: Release of the First 8490 Sequenced Strains for Exploring Actinobacteria Biosynthetic Diversity.</title>
        <authorList>
            <person name="Kalkreuter E."/>
            <person name="Kautsar S.A."/>
            <person name="Yang D."/>
            <person name="Bader C.D."/>
            <person name="Teijaro C.N."/>
            <person name="Fluegel L."/>
            <person name="Davis C.M."/>
            <person name="Simpson J.R."/>
            <person name="Lauterbach L."/>
            <person name="Steele A.D."/>
            <person name="Gui C."/>
            <person name="Meng S."/>
            <person name="Li G."/>
            <person name="Viehrig K."/>
            <person name="Ye F."/>
            <person name="Su P."/>
            <person name="Kiefer A.F."/>
            <person name="Nichols A."/>
            <person name="Cepeda A.J."/>
            <person name="Yan W."/>
            <person name="Fan B."/>
            <person name="Jiang Y."/>
            <person name="Adhikari A."/>
            <person name="Zheng C.-J."/>
            <person name="Schuster L."/>
            <person name="Cowan T.M."/>
            <person name="Smanski M.J."/>
            <person name="Chevrette M.G."/>
            <person name="De Carvalho L.P.S."/>
            <person name="Shen B."/>
        </authorList>
    </citation>
    <scope>NUCLEOTIDE SEQUENCE [LARGE SCALE GENOMIC DNA]</scope>
    <source>
        <strain evidence="4 5">NPDC019708</strain>
    </source>
</reference>
<keyword evidence="5" id="KW-1185">Reference proteome</keyword>